<feature type="transmembrane region" description="Helical" evidence="6">
    <location>
        <begin position="41"/>
        <end position="63"/>
    </location>
</feature>
<dbReference type="PANTHER" id="PTHR12385">
    <property type="entry name" value="CHOLINE TRANSPORTER-LIKE (SLC FAMILY 44)"/>
    <property type="match status" value="1"/>
</dbReference>
<evidence type="ECO:0000256" key="7">
    <source>
        <dbReference type="SAM" id="MobiDB-lite"/>
    </source>
</evidence>
<feature type="transmembrane region" description="Helical" evidence="6">
    <location>
        <begin position="386"/>
        <end position="410"/>
    </location>
</feature>
<keyword evidence="3 6" id="KW-0812">Transmembrane</keyword>
<comment type="function">
    <text evidence="6">Choline transporter.</text>
</comment>
<comment type="similarity">
    <text evidence="2 6">Belongs to the CTL (choline transporter-like) family.</text>
</comment>
<accession>A0A8T0EX49</accession>
<keyword evidence="5 6" id="KW-0472">Membrane</keyword>
<keyword evidence="9" id="KW-1185">Reference proteome</keyword>
<dbReference type="GO" id="GO:0022857">
    <property type="term" value="F:transmembrane transporter activity"/>
    <property type="evidence" value="ECO:0007669"/>
    <property type="project" value="UniProtKB-UniRule"/>
</dbReference>
<feature type="transmembrane region" description="Helical" evidence="6">
    <location>
        <begin position="285"/>
        <end position="314"/>
    </location>
</feature>
<dbReference type="EMBL" id="JABXBU010001863">
    <property type="protein sequence ID" value="KAF8782926.1"/>
    <property type="molecule type" value="Genomic_DNA"/>
</dbReference>
<gene>
    <name evidence="8" type="ORF">HNY73_013157</name>
</gene>
<dbReference type="InterPro" id="IPR007603">
    <property type="entry name" value="Choline_transptr-like"/>
</dbReference>
<feature type="transmembrane region" description="Helical" evidence="6">
    <location>
        <begin position="521"/>
        <end position="543"/>
    </location>
</feature>
<name>A0A8T0EX49_ARGBR</name>
<evidence type="ECO:0000256" key="2">
    <source>
        <dbReference type="ARBA" id="ARBA00007168"/>
    </source>
</evidence>
<feature type="region of interest" description="Disordered" evidence="7">
    <location>
        <begin position="1"/>
        <end position="27"/>
    </location>
</feature>
<reference evidence="8" key="1">
    <citation type="journal article" date="2020" name="bioRxiv">
        <title>Chromosome-level reference genome of the European wasp spider Argiope bruennichi: a resource for studies on range expansion and evolutionary adaptation.</title>
        <authorList>
            <person name="Sheffer M.M."/>
            <person name="Hoppe A."/>
            <person name="Krehenwinkel H."/>
            <person name="Uhl G."/>
            <person name="Kuss A.W."/>
            <person name="Jensen L."/>
            <person name="Jensen C."/>
            <person name="Gillespie R.G."/>
            <person name="Hoff K.J."/>
            <person name="Prost S."/>
        </authorList>
    </citation>
    <scope>NUCLEOTIDE SEQUENCE</scope>
</reference>
<organism evidence="8 9">
    <name type="scientific">Argiope bruennichi</name>
    <name type="common">Wasp spider</name>
    <name type="synonym">Aranea bruennichi</name>
    <dbReference type="NCBI Taxonomy" id="94029"/>
    <lineage>
        <taxon>Eukaryota</taxon>
        <taxon>Metazoa</taxon>
        <taxon>Ecdysozoa</taxon>
        <taxon>Arthropoda</taxon>
        <taxon>Chelicerata</taxon>
        <taxon>Arachnida</taxon>
        <taxon>Araneae</taxon>
        <taxon>Araneomorphae</taxon>
        <taxon>Entelegynae</taxon>
        <taxon>Araneoidea</taxon>
        <taxon>Araneidae</taxon>
        <taxon>Argiope</taxon>
    </lineage>
</organism>
<keyword evidence="4 6" id="KW-1133">Transmembrane helix</keyword>
<evidence type="ECO:0000313" key="8">
    <source>
        <dbReference type="EMBL" id="KAF8782926.1"/>
    </source>
</evidence>
<feature type="transmembrane region" description="Helical" evidence="6">
    <location>
        <begin position="195"/>
        <end position="217"/>
    </location>
</feature>
<dbReference type="GO" id="GO:0005886">
    <property type="term" value="C:plasma membrane"/>
    <property type="evidence" value="ECO:0007669"/>
    <property type="project" value="UniProtKB-SubCell"/>
</dbReference>
<dbReference type="OrthoDB" id="420519at2759"/>
<reference evidence="8" key="2">
    <citation type="submission" date="2020-06" db="EMBL/GenBank/DDBJ databases">
        <authorList>
            <person name="Sheffer M."/>
        </authorList>
    </citation>
    <scope>NUCLEOTIDE SEQUENCE</scope>
</reference>
<protein>
    <recommendedName>
        <fullName evidence="6">Choline transporter-like protein</fullName>
    </recommendedName>
</protein>
<dbReference type="AlphaFoldDB" id="A0A8T0EX49"/>
<dbReference type="Proteomes" id="UP000807504">
    <property type="component" value="Unassembled WGS sequence"/>
</dbReference>
<evidence type="ECO:0000256" key="3">
    <source>
        <dbReference type="ARBA" id="ARBA00022692"/>
    </source>
</evidence>
<sequence length="597" mass="66958">MGCCCSTTSRVSSVKPNSRSFPDPSDALDSPVVKDRHCTDVFFLIIFAVYVIFLVVGVILAAIQGDPRRLFYGHDNYGNVCGIKNEKINGANKSGMDYTGMRFLKMGQKCSDGNCPMEKECVKACAEGYEESTLYRCLPATVAKTTSSIFQSTQPFFEEVGADISICWQEIIVLCVISIGLSLLLLLLFRFCAAIIIWAVLLCVTAVSIGVTIYLWYKWNEKKQAVNGYEGPNKDLKERQVTYWLVAAIVSTIFTVIYLLVIIFMRNKIKLVAALFKEAGKSISAMPLILLQPIETFIAIAVICFFLLMGFICLQTSGKPLVDSKGGVTFPIETFFQVMRWLLLFGFIWLTQFAMACQNFVVAGAVVNWFFTRDKHRLGSPIWRSLNMLVCYHLGSVAFGSLIIAIMKAIRALFRLLQKHMNNQNQRCDIFWKFFQCCLACFESYLKFLSKNAYIMIAISGDSFCASARKAFGSLTSNILKIAAVDCIGDFILFIGKMGVTISIALIALEILKGKQELNYIWIPVAISCVFAFLCCHCFLSVYEMAIDTLLLCFCEDCQMNDGITRPYFMSKSLMTFVENSRRNARIAPMPKGKDID</sequence>
<evidence type="ECO:0000313" key="9">
    <source>
        <dbReference type="Proteomes" id="UP000807504"/>
    </source>
</evidence>
<comment type="subcellular location">
    <subcellularLocation>
        <location evidence="6">Cell membrane</location>
        <topology evidence="6">Multi-pass membrane protein</topology>
    </subcellularLocation>
    <subcellularLocation>
        <location evidence="1">Membrane</location>
        <topology evidence="1">Multi-pass membrane protein</topology>
    </subcellularLocation>
</comment>
<dbReference type="Pfam" id="PF04515">
    <property type="entry name" value="Choline_transpo"/>
    <property type="match status" value="1"/>
</dbReference>
<evidence type="ECO:0000256" key="4">
    <source>
        <dbReference type="ARBA" id="ARBA00022989"/>
    </source>
</evidence>
<evidence type="ECO:0000256" key="6">
    <source>
        <dbReference type="RuleBase" id="RU368066"/>
    </source>
</evidence>
<proteinExistence type="inferred from homology"/>
<dbReference type="OMA" id="VKWINIF"/>
<comment type="caution">
    <text evidence="8">The sequence shown here is derived from an EMBL/GenBank/DDBJ whole genome shotgun (WGS) entry which is preliminary data.</text>
</comment>
<evidence type="ECO:0000256" key="5">
    <source>
        <dbReference type="ARBA" id="ARBA00023136"/>
    </source>
</evidence>
<dbReference type="PANTHER" id="PTHR12385:SF96">
    <property type="entry name" value="CHOLINE TRANSPORTER-LIKE PROTEIN"/>
    <property type="match status" value="1"/>
</dbReference>
<feature type="transmembrane region" description="Helical" evidence="6">
    <location>
        <begin position="171"/>
        <end position="189"/>
    </location>
</feature>
<feature type="transmembrane region" description="Helical" evidence="6">
    <location>
        <begin position="484"/>
        <end position="509"/>
    </location>
</feature>
<evidence type="ECO:0000256" key="1">
    <source>
        <dbReference type="ARBA" id="ARBA00004141"/>
    </source>
</evidence>
<feature type="transmembrane region" description="Helical" evidence="6">
    <location>
        <begin position="243"/>
        <end position="265"/>
    </location>
</feature>
<feature type="transmembrane region" description="Helical" evidence="6">
    <location>
        <begin position="341"/>
        <end position="366"/>
    </location>
</feature>